<dbReference type="OrthoDB" id="5899304at2"/>
<evidence type="ECO:0000259" key="2">
    <source>
        <dbReference type="Pfam" id="PF18623"/>
    </source>
</evidence>
<dbReference type="EMBL" id="BMDX01000006">
    <property type="protein sequence ID" value="GGA75341.1"/>
    <property type="molecule type" value="Genomic_DNA"/>
</dbReference>
<dbReference type="RefSeq" id="WP_087505366.1">
    <property type="nucleotide sequence ID" value="NZ_BMDX01000006.1"/>
</dbReference>
<sequence>MSKRDGRFKKLNDDSKILGLGSLFRGLERKNWAINVDFSGRMSKSMHFSNIPVLARKRVLNPTQQYAPAGKTIDFVINNAKAWQVHKASECPAFVAHRHGHDGNQFCFVTNVGRTRIFIPQLEMARVLFYHDPFLARLSLQHNALAEDFMLGQRNDGQPLIVVREGAEYPVSYFNRDDNRRFLSWVLLDRAARASFESISFHLAKYQFQKGNYLHWNFQFAPPPLSNVEFGARGWDDRASNTFFVWEVSKLGGLPSDVEGEIDFYHPGYERRVGGKPTKGDGKQGVAPEHFELDDDELSDSDKATLSLMSEQVAVSFKTPHLTNRIAYKTKAVNNVLGSGDKEILDNDLSPNEKEESGALPGGAWNNLNDETDDIHLYLGKFQSFLNMVAVLEAKHGCEVLNQHLEKLPRVGEGKKHWLSDTQNPRCLALVELVCNDQHISLLEIDTSDNAAKLSTMMIKGVNEERWVHKNIHQIAQGVMKKSLGWPTNLFKSELGKGGFVGIPHPKSKNPGSLPPEEISPWAQRFINWMTR</sequence>
<comment type="caution">
    <text evidence="3">The sequence shown here is derived from an EMBL/GenBank/DDBJ whole genome shotgun (WGS) entry which is preliminary data.</text>
</comment>
<evidence type="ECO:0000313" key="4">
    <source>
        <dbReference type="Proteomes" id="UP000619743"/>
    </source>
</evidence>
<feature type="compositionally biased region" description="Basic and acidic residues" evidence="1">
    <location>
        <begin position="344"/>
        <end position="357"/>
    </location>
</feature>
<feature type="domain" description="TnsE C-terminal" evidence="2">
    <location>
        <begin position="381"/>
        <end position="526"/>
    </location>
</feature>
<feature type="compositionally biased region" description="Basic and acidic residues" evidence="1">
    <location>
        <begin position="273"/>
        <end position="282"/>
    </location>
</feature>
<dbReference type="InterPro" id="IPR016421">
    <property type="entry name" value="Transposition_TnsE"/>
</dbReference>
<dbReference type="Pfam" id="PF18623">
    <property type="entry name" value="TnsE_C"/>
    <property type="match status" value="1"/>
</dbReference>
<accession>A0A8J2XNW5</accession>
<keyword evidence="4" id="KW-1185">Reference proteome</keyword>
<protein>
    <recommendedName>
        <fullName evidence="2">TnsE C-terminal domain-containing protein</fullName>
    </recommendedName>
</protein>
<name>A0A8J2XNW5_9GAMM</name>
<proteinExistence type="predicted"/>
<dbReference type="Proteomes" id="UP000619743">
    <property type="component" value="Unassembled WGS sequence"/>
</dbReference>
<dbReference type="AlphaFoldDB" id="A0A8J2XNW5"/>
<evidence type="ECO:0000313" key="3">
    <source>
        <dbReference type="EMBL" id="GGA75341.1"/>
    </source>
</evidence>
<reference evidence="4" key="1">
    <citation type="journal article" date="2019" name="Int. J. Syst. Evol. Microbiol.">
        <title>The Global Catalogue of Microorganisms (GCM) 10K type strain sequencing project: providing services to taxonomists for standard genome sequencing and annotation.</title>
        <authorList>
            <consortium name="The Broad Institute Genomics Platform"/>
            <consortium name="The Broad Institute Genome Sequencing Center for Infectious Disease"/>
            <person name="Wu L."/>
            <person name="Ma J."/>
        </authorList>
    </citation>
    <scope>NUCLEOTIDE SEQUENCE [LARGE SCALE GENOMIC DNA]</scope>
    <source>
        <strain evidence="4">CGMCC 1.10130</strain>
    </source>
</reference>
<dbReference type="PIRSF" id="PIRSF004567">
    <property type="entry name" value="Transposition_TnsE"/>
    <property type="match status" value="1"/>
</dbReference>
<evidence type="ECO:0000256" key="1">
    <source>
        <dbReference type="SAM" id="MobiDB-lite"/>
    </source>
</evidence>
<feature type="region of interest" description="Disordered" evidence="1">
    <location>
        <begin position="273"/>
        <end position="296"/>
    </location>
</feature>
<organism evidence="3 4">
    <name type="scientific">Neiella marina</name>
    <dbReference type="NCBI Taxonomy" id="508461"/>
    <lineage>
        <taxon>Bacteria</taxon>
        <taxon>Pseudomonadati</taxon>
        <taxon>Pseudomonadota</taxon>
        <taxon>Gammaproteobacteria</taxon>
        <taxon>Alteromonadales</taxon>
        <taxon>Echinimonadaceae</taxon>
        <taxon>Neiella</taxon>
    </lineage>
</organism>
<gene>
    <name evidence="3" type="ORF">GCM10011369_16540</name>
</gene>
<feature type="region of interest" description="Disordered" evidence="1">
    <location>
        <begin position="344"/>
        <end position="365"/>
    </location>
</feature>
<dbReference type="InterPro" id="IPR041419">
    <property type="entry name" value="TnsE_C"/>
</dbReference>